<dbReference type="EMBL" id="FXYD01000001">
    <property type="protein sequence ID" value="SMX32566.1"/>
    <property type="molecule type" value="Genomic_DNA"/>
</dbReference>
<dbReference type="RefSeq" id="WP_093995178.1">
    <property type="nucleotide sequence ID" value="NZ_FXYD01000001.1"/>
</dbReference>
<keyword evidence="1" id="KW-0812">Transmembrane</keyword>
<evidence type="ECO:0000313" key="3">
    <source>
        <dbReference type="Proteomes" id="UP000203464"/>
    </source>
</evidence>
<feature type="transmembrane region" description="Helical" evidence="1">
    <location>
        <begin position="7"/>
        <end position="27"/>
    </location>
</feature>
<gene>
    <name evidence="2" type="ORF">OCA8868_00768</name>
</gene>
<accession>A0A238JS41</accession>
<dbReference type="Proteomes" id="UP000203464">
    <property type="component" value="Unassembled WGS sequence"/>
</dbReference>
<sequence length="76" mass="8196">MKAFLDGTASFLAALATVAICGLPSWFTYKAIEANAAPWWAWFSVAALCAVGLLMTFAFLGKAIKGVAPSRDRKRR</sequence>
<dbReference type="OrthoDB" id="7726575at2"/>
<proteinExistence type="predicted"/>
<name>A0A238JS41_9RHOB</name>
<feature type="transmembrane region" description="Helical" evidence="1">
    <location>
        <begin position="39"/>
        <end position="61"/>
    </location>
</feature>
<keyword evidence="3" id="KW-1185">Reference proteome</keyword>
<evidence type="ECO:0000256" key="1">
    <source>
        <dbReference type="SAM" id="Phobius"/>
    </source>
</evidence>
<reference evidence="3" key="1">
    <citation type="submission" date="2017-05" db="EMBL/GenBank/DDBJ databases">
        <authorList>
            <person name="Rodrigo-Torres L."/>
            <person name="Arahal R. D."/>
            <person name="Lucena T."/>
        </authorList>
    </citation>
    <scope>NUCLEOTIDE SEQUENCE [LARGE SCALE GENOMIC DNA]</scope>
    <source>
        <strain evidence="3">CECT 8868</strain>
    </source>
</reference>
<organism evidence="2 3">
    <name type="scientific">Octadecabacter ascidiaceicola</name>
    <dbReference type="NCBI Taxonomy" id="1655543"/>
    <lineage>
        <taxon>Bacteria</taxon>
        <taxon>Pseudomonadati</taxon>
        <taxon>Pseudomonadota</taxon>
        <taxon>Alphaproteobacteria</taxon>
        <taxon>Rhodobacterales</taxon>
        <taxon>Roseobacteraceae</taxon>
        <taxon>Octadecabacter</taxon>
    </lineage>
</organism>
<protein>
    <submittedName>
        <fullName evidence="2">Uncharacterized protein</fullName>
    </submittedName>
</protein>
<dbReference type="AlphaFoldDB" id="A0A238JS41"/>
<keyword evidence="1" id="KW-1133">Transmembrane helix</keyword>
<keyword evidence="1" id="KW-0472">Membrane</keyword>
<evidence type="ECO:0000313" key="2">
    <source>
        <dbReference type="EMBL" id="SMX32566.1"/>
    </source>
</evidence>